<feature type="chain" id="PRO_5016027296" evidence="2">
    <location>
        <begin position="20"/>
        <end position="316"/>
    </location>
</feature>
<sequence length="316" mass="36192">MKSVTFVALMSWFVMTTEMSKLYNNFNIYKTDSLPGDRIESIPYKVHYNDTELFNMVVQISNKLQKLKGNVSLHFKITTDEDEDTFLKDILHVEAYSIKGKLKTKRTKIDLLLKIGKKTYCTRRVFDGTRTKGKKCQMECGLRSCTYNKPCLVAITLNDDCLDEKRKDVPMYTYIYTSTDSFRETYTSIPTNKYYLDDDTTEITDISMKHTDSDKSGGRHTYHSISRKDALAYGIGGFVVVCVALLVYVCVKRYRNKPDAQQTMELNTYATTNPVLYADLEIARGGNRTPARVEESAYAEIIGVLKPKENVETNKT</sequence>
<accession>A0A2W1BQ54</accession>
<keyword evidence="1" id="KW-0472">Membrane</keyword>
<protein>
    <submittedName>
        <fullName evidence="3">Uncharacterized protein</fullName>
    </submittedName>
</protein>
<feature type="transmembrane region" description="Helical" evidence="1">
    <location>
        <begin position="230"/>
        <end position="251"/>
    </location>
</feature>
<evidence type="ECO:0000313" key="3">
    <source>
        <dbReference type="EMBL" id="PZC76411.1"/>
    </source>
</evidence>
<name>A0A2W1BQ54_HELAM</name>
<reference evidence="3 4" key="1">
    <citation type="journal article" date="2017" name="BMC Biol.">
        <title>Genomic innovations, transcriptional plasticity and gene loss underlying the evolution and divergence of two highly polyphagous and invasive Helicoverpa pest species.</title>
        <authorList>
            <person name="Pearce S.L."/>
            <person name="Clarke D.F."/>
            <person name="East P.D."/>
            <person name="Elfekih S."/>
            <person name="Gordon K.H."/>
            <person name="Jermiin L.S."/>
            <person name="McGaughran A."/>
            <person name="Oakeshott J.G."/>
            <person name="Papanikolaou A."/>
            <person name="Perera O.P."/>
            <person name="Rane R.V."/>
            <person name="Richards S."/>
            <person name="Tay W.T."/>
            <person name="Walsh T.K."/>
            <person name="Anderson A."/>
            <person name="Anderson C.J."/>
            <person name="Asgari S."/>
            <person name="Board P.G."/>
            <person name="Bretschneider A."/>
            <person name="Campbell P.M."/>
            <person name="Chertemps T."/>
            <person name="Christeller J.T."/>
            <person name="Coppin C.W."/>
            <person name="Downes S.J."/>
            <person name="Duan G."/>
            <person name="Farnsworth C.A."/>
            <person name="Good R.T."/>
            <person name="Han L.B."/>
            <person name="Han Y.C."/>
            <person name="Hatje K."/>
            <person name="Horne I."/>
            <person name="Huang Y.P."/>
            <person name="Hughes D.S."/>
            <person name="Jacquin-Joly E."/>
            <person name="James W."/>
            <person name="Jhangiani S."/>
            <person name="Kollmar M."/>
            <person name="Kuwar S.S."/>
            <person name="Li S."/>
            <person name="Liu N.Y."/>
            <person name="Maibeche M.T."/>
            <person name="Miller J.R."/>
            <person name="Montagne N."/>
            <person name="Perry T."/>
            <person name="Qu J."/>
            <person name="Song S.V."/>
            <person name="Sutton G.G."/>
            <person name="Vogel H."/>
            <person name="Walenz B.P."/>
            <person name="Xu W."/>
            <person name="Zhang H.J."/>
            <person name="Zou Z."/>
            <person name="Batterham P."/>
            <person name="Edwards O.R."/>
            <person name="Feyereisen R."/>
            <person name="Gibbs R.A."/>
            <person name="Heckel D.G."/>
            <person name="McGrath A."/>
            <person name="Robin C."/>
            <person name="Scherer S.E."/>
            <person name="Worley K.C."/>
            <person name="Wu Y.D."/>
        </authorList>
    </citation>
    <scope>NUCLEOTIDE SEQUENCE [LARGE SCALE GENOMIC DNA]</scope>
    <source>
        <strain evidence="3">Harm_GR_Male_#8</strain>
        <tissue evidence="3">Whole organism</tissue>
    </source>
</reference>
<dbReference type="OrthoDB" id="7481581at2759"/>
<keyword evidence="4" id="KW-1185">Reference proteome</keyword>
<dbReference type="AlphaFoldDB" id="A0A2W1BQ54"/>
<keyword evidence="1" id="KW-1133">Transmembrane helix</keyword>
<evidence type="ECO:0000313" key="4">
    <source>
        <dbReference type="Proteomes" id="UP000249218"/>
    </source>
</evidence>
<gene>
    <name evidence="3" type="primary">HaOG204710</name>
    <name evidence="3" type="ORF">B5X24_HaOG204710</name>
</gene>
<dbReference type="EMBL" id="KZ149959">
    <property type="protein sequence ID" value="PZC76411.1"/>
    <property type="molecule type" value="Genomic_DNA"/>
</dbReference>
<evidence type="ECO:0000256" key="1">
    <source>
        <dbReference type="SAM" id="Phobius"/>
    </source>
</evidence>
<keyword evidence="1" id="KW-0812">Transmembrane</keyword>
<dbReference type="Proteomes" id="UP000249218">
    <property type="component" value="Unassembled WGS sequence"/>
</dbReference>
<feature type="signal peptide" evidence="2">
    <location>
        <begin position="1"/>
        <end position="19"/>
    </location>
</feature>
<evidence type="ECO:0000256" key="2">
    <source>
        <dbReference type="SAM" id="SignalP"/>
    </source>
</evidence>
<proteinExistence type="predicted"/>
<organism evidence="3 4">
    <name type="scientific">Helicoverpa armigera</name>
    <name type="common">Cotton bollworm</name>
    <name type="synonym">Heliothis armigera</name>
    <dbReference type="NCBI Taxonomy" id="29058"/>
    <lineage>
        <taxon>Eukaryota</taxon>
        <taxon>Metazoa</taxon>
        <taxon>Ecdysozoa</taxon>
        <taxon>Arthropoda</taxon>
        <taxon>Hexapoda</taxon>
        <taxon>Insecta</taxon>
        <taxon>Pterygota</taxon>
        <taxon>Neoptera</taxon>
        <taxon>Endopterygota</taxon>
        <taxon>Lepidoptera</taxon>
        <taxon>Glossata</taxon>
        <taxon>Ditrysia</taxon>
        <taxon>Noctuoidea</taxon>
        <taxon>Noctuidae</taxon>
        <taxon>Heliothinae</taxon>
        <taxon>Helicoverpa</taxon>
    </lineage>
</organism>
<keyword evidence="2" id="KW-0732">Signal</keyword>